<feature type="transmembrane region" description="Helical" evidence="5">
    <location>
        <begin position="20"/>
        <end position="37"/>
    </location>
</feature>
<comment type="subcellular location">
    <subcellularLocation>
        <location evidence="1">Membrane</location>
        <topology evidence="1">Multi-pass membrane protein</topology>
    </subcellularLocation>
</comment>
<dbReference type="GO" id="GO:0140359">
    <property type="term" value="F:ABC-type transporter activity"/>
    <property type="evidence" value="ECO:0007669"/>
    <property type="project" value="InterPro"/>
</dbReference>
<feature type="domain" description="ABC transmembrane type-2" evidence="6">
    <location>
        <begin position="20"/>
        <end position="273"/>
    </location>
</feature>
<dbReference type="Pfam" id="PF01061">
    <property type="entry name" value="ABC2_membrane"/>
    <property type="match status" value="1"/>
</dbReference>
<dbReference type="PANTHER" id="PTHR43077:SF10">
    <property type="entry name" value="TRANSPORT PERMEASE PROTEIN"/>
    <property type="match status" value="1"/>
</dbReference>
<dbReference type="PROSITE" id="PS51012">
    <property type="entry name" value="ABC_TM2"/>
    <property type="match status" value="1"/>
</dbReference>
<dbReference type="PANTHER" id="PTHR43077">
    <property type="entry name" value="TRANSPORT PERMEASE YVFS-RELATED"/>
    <property type="match status" value="1"/>
</dbReference>
<keyword evidence="8" id="KW-1185">Reference proteome</keyword>
<dbReference type="PIRSF" id="PIRSF006648">
    <property type="entry name" value="DrrB"/>
    <property type="match status" value="1"/>
</dbReference>
<dbReference type="InterPro" id="IPR000412">
    <property type="entry name" value="ABC_2_transport"/>
</dbReference>
<dbReference type="InterPro" id="IPR047817">
    <property type="entry name" value="ABC2_TM_bact-type"/>
</dbReference>
<dbReference type="HOGENOM" id="CLU_039483_2_3_2"/>
<evidence type="ECO:0000313" key="8">
    <source>
        <dbReference type="Proteomes" id="UP000010469"/>
    </source>
</evidence>
<keyword evidence="4 5" id="KW-0472">Membrane</keyword>
<feature type="transmembrane region" description="Helical" evidence="5">
    <location>
        <begin position="123"/>
        <end position="149"/>
    </location>
</feature>
<feature type="transmembrane region" description="Helical" evidence="5">
    <location>
        <begin position="161"/>
        <end position="184"/>
    </location>
</feature>
<keyword evidence="3 5" id="KW-1133">Transmembrane helix</keyword>
<evidence type="ECO:0000256" key="2">
    <source>
        <dbReference type="ARBA" id="ARBA00022692"/>
    </source>
</evidence>
<evidence type="ECO:0000259" key="6">
    <source>
        <dbReference type="PROSITE" id="PS51012"/>
    </source>
</evidence>
<keyword evidence="2 5" id="KW-0812">Transmembrane</keyword>
<dbReference type="AlphaFoldDB" id="L0AC68"/>
<feature type="transmembrane region" description="Helical" evidence="5">
    <location>
        <begin position="191"/>
        <end position="211"/>
    </location>
</feature>
<feature type="transmembrane region" description="Helical" evidence="5">
    <location>
        <begin position="76"/>
        <end position="102"/>
    </location>
</feature>
<protein>
    <submittedName>
        <fullName evidence="7">ABC-type polysaccharide/polyol phosphate export systems, permease component</fullName>
    </submittedName>
</protein>
<name>L0AC68_CALLD</name>
<dbReference type="InterPro" id="IPR051328">
    <property type="entry name" value="T7SS_ABC-Transporter"/>
</dbReference>
<sequence length="277" mass="31050">MQEVYTLTIRELKKWLSRRGTFIVSLITPLFWLGLFGKSLNFASMFTPTNIPPQYSSLLSQYVNQQLLNLFGTTNYFTYLASGMLVVFGFFQSVFGGTNLVFEKRLGYLNRLLMTPTPRSGIFLSKVFGTLVRIMFYEVVLLLIAYGLGFRFYSGINALNIILAGIAIILIAIGFVSIFAAIAFNVDNVEIMFAIVNLINLPLMFASSALFPLKQMPSWLREIAKFNPITYAADIVRHNLIGTPISNYLISWVILIVISAALFIIGMIASINAMERA</sequence>
<organism evidence="7 8">
    <name type="scientific">Caldisphaera lagunensis (strain DSM 15908 / JCM 11604 / ANMR 0165 / IC-154)</name>
    <dbReference type="NCBI Taxonomy" id="1056495"/>
    <lineage>
        <taxon>Archaea</taxon>
        <taxon>Thermoproteota</taxon>
        <taxon>Thermoprotei</taxon>
        <taxon>Acidilobales</taxon>
        <taxon>Caldisphaeraceae</taxon>
        <taxon>Caldisphaera</taxon>
    </lineage>
</organism>
<dbReference type="InterPro" id="IPR013525">
    <property type="entry name" value="ABC2_TM"/>
</dbReference>
<gene>
    <name evidence="7" type="ordered locus">Calag_0885</name>
</gene>
<dbReference type="STRING" id="1056495.Calag_0885"/>
<dbReference type="InParanoid" id="L0AC68"/>
<dbReference type="KEGG" id="clg:Calag_0885"/>
<dbReference type="eggNOG" id="arCOG01467">
    <property type="taxonomic scope" value="Archaea"/>
</dbReference>
<evidence type="ECO:0000256" key="3">
    <source>
        <dbReference type="ARBA" id="ARBA00022989"/>
    </source>
</evidence>
<dbReference type="EMBL" id="CP003378">
    <property type="protein sequence ID" value="AFZ70625.1"/>
    <property type="molecule type" value="Genomic_DNA"/>
</dbReference>
<reference evidence="8" key="1">
    <citation type="submission" date="2012-03" db="EMBL/GenBank/DDBJ databases">
        <title>Complete genome of Caldisphaera lagunensis DSM 15908.</title>
        <authorList>
            <person name="Lucas S."/>
            <person name="Copeland A."/>
            <person name="Lapidus A."/>
            <person name="Glavina del Rio T."/>
            <person name="Dalin E."/>
            <person name="Tice H."/>
            <person name="Bruce D."/>
            <person name="Goodwin L."/>
            <person name="Pitluck S."/>
            <person name="Peters L."/>
            <person name="Mikhailova N."/>
            <person name="Teshima H."/>
            <person name="Kyrpides N."/>
            <person name="Mavromatis K."/>
            <person name="Ivanova N."/>
            <person name="Brettin T."/>
            <person name="Detter J.C."/>
            <person name="Han C."/>
            <person name="Larimer F."/>
            <person name="Land M."/>
            <person name="Hauser L."/>
            <person name="Markowitz V."/>
            <person name="Cheng J.-F."/>
            <person name="Hugenholtz P."/>
            <person name="Woyke T."/>
            <person name="Wu D."/>
            <person name="Spring S."/>
            <person name="Schroeder M."/>
            <person name="Brambilla E."/>
            <person name="Klenk H.-P."/>
            <person name="Eisen J.A."/>
        </authorList>
    </citation>
    <scope>NUCLEOTIDE SEQUENCE [LARGE SCALE GENOMIC DNA]</scope>
    <source>
        <strain evidence="8">DSM 15908 / JCM 11604 / IC-154</strain>
    </source>
</reference>
<evidence type="ECO:0000256" key="1">
    <source>
        <dbReference type="ARBA" id="ARBA00004141"/>
    </source>
</evidence>
<dbReference type="Proteomes" id="UP000010469">
    <property type="component" value="Chromosome"/>
</dbReference>
<evidence type="ECO:0000313" key="7">
    <source>
        <dbReference type="EMBL" id="AFZ70625.1"/>
    </source>
</evidence>
<proteinExistence type="predicted"/>
<evidence type="ECO:0000256" key="4">
    <source>
        <dbReference type="ARBA" id="ARBA00023136"/>
    </source>
</evidence>
<accession>L0AC68</accession>
<dbReference type="GO" id="GO:0043190">
    <property type="term" value="C:ATP-binding cassette (ABC) transporter complex"/>
    <property type="evidence" value="ECO:0007669"/>
    <property type="project" value="InterPro"/>
</dbReference>
<evidence type="ECO:0000256" key="5">
    <source>
        <dbReference type="SAM" id="Phobius"/>
    </source>
</evidence>
<feature type="transmembrane region" description="Helical" evidence="5">
    <location>
        <begin position="249"/>
        <end position="271"/>
    </location>
</feature>